<organism evidence="1 2">
    <name type="scientific">Globodera rostochiensis</name>
    <name type="common">Golden nematode worm</name>
    <name type="synonym">Heterodera rostochiensis</name>
    <dbReference type="NCBI Taxonomy" id="31243"/>
    <lineage>
        <taxon>Eukaryota</taxon>
        <taxon>Metazoa</taxon>
        <taxon>Ecdysozoa</taxon>
        <taxon>Nematoda</taxon>
        <taxon>Chromadorea</taxon>
        <taxon>Rhabditida</taxon>
        <taxon>Tylenchina</taxon>
        <taxon>Tylenchomorpha</taxon>
        <taxon>Tylenchoidea</taxon>
        <taxon>Heteroderidae</taxon>
        <taxon>Heteroderinae</taxon>
        <taxon>Globodera</taxon>
    </lineage>
</organism>
<evidence type="ECO:0000313" key="2">
    <source>
        <dbReference type="WBParaSite" id="Gr19_v10_g2126.t1"/>
    </source>
</evidence>
<keyword evidence="1" id="KW-1185">Reference proteome</keyword>
<dbReference type="AlphaFoldDB" id="A0A914HJS2"/>
<reference evidence="2" key="1">
    <citation type="submission" date="2022-11" db="UniProtKB">
        <authorList>
            <consortium name="WormBaseParasite"/>
        </authorList>
    </citation>
    <scope>IDENTIFICATION</scope>
</reference>
<evidence type="ECO:0000313" key="1">
    <source>
        <dbReference type="Proteomes" id="UP000887572"/>
    </source>
</evidence>
<proteinExistence type="predicted"/>
<dbReference type="WBParaSite" id="Gr19_v10_g2126.t1">
    <property type="protein sequence ID" value="Gr19_v10_g2126.t1"/>
    <property type="gene ID" value="Gr19_v10_g2126"/>
</dbReference>
<name>A0A914HJS2_GLORO</name>
<dbReference type="Proteomes" id="UP000887572">
    <property type="component" value="Unplaced"/>
</dbReference>
<protein>
    <submittedName>
        <fullName evidence="2">Uncharacterized protein</fullName>
    </submittedName>
</protein>
<accession>A0A914HJS2</accession>
<sequence>MKSCPIVCLINEQNGSRTMLSSLGNMLAKRRTPEQSTAPFGRVQWWCVDICGSDICGPDICGPDICGLRQNRHLRPDICGADICGPDICVPTFAAQTLAA</sequence>